<dbReference type="EMBL" id="PTQR01000106">
    <property type="protein sequence ID" value="TKX19915.1"/>
    <property type="molecule type" value="Genomic_DNA"/>
</dbReference>
<dbReference type="InterPro" id="IPR002347">
    <property type="entry name" value="SDR_fam"/>
</dbReference>
<dbReference type="GO" id="GO:0048038">
    <property type="term" value="F:quinone binding"/>
    <property type="evidence" value="ECO:0007669"/>
    <property type="project" value="TreeGrafter"/>
</dbReference>
<name>A0A4U7AS89_9PEZI</name>
<keyword evidence="2" id="KW-0521">NADP</keyword>
<comment type="caution">
    <text evidence="5">The sequence shown here is derived from an EMBL/GenBank/DDBJ whole genome shotgun (WGS) entry which is preliminary data.</text>
</comment>
<dbReference type="InterPro" id="IPR036291">
    <property type="entry name" value="NAD(P)-bd_dom_sf"/>
</dbReference>
<dbReference type="PRINTS" id="PR00080">
    <property type="entry name" value="SDRFAMILY"/>
</dbReference>
<protein>
    <submittedName>
        <fullName evidence="5">3-oxoacyl-[acyl-carrier-protein] reductase-like protein</fullName>
    </submittedName>
</protein>
<evidence type="ECO:0000256" key="1">
    <source>
        <dbReference type="ARBA" id="ARBA00006484"/>
    </source>
</evidence>
<comment type="similarity">
    <text evidence="1 4">Belongs to the short-chain dehydrogenases/reductases (SDR) family.</text>
</comment>
<evidence type="ECO:0000313" key="6">
    <source>
        <dbReference type="Proteomes" id="UP000308133"/>
    </source>
</evidence>
<evidence type="ECO:0000313" key="5">
    <source>
        <dbReference type="EMBL" id="TKX19915.1"/>
    </source>
</evidence>
<evidence type="ECO:0000256" key="4">
    <source>
        <dbReference type="RuleBase" id="RU000363"/>
    </source>
</evidence>
<gene>
    <name evidence="5" type="ORF">C1H76_8113</name>
</gene>
<organism evidence="5 6">
    <name type="scientific">Elsinoe australis</name>
    <dbReference type="NCBI Taxonomy" id="40998"/>
    <lineage>
        <taxon>Eukaryota</taxon>
        <taxon>Fungi</taxon>
        <taxon>Dikarya</taxon>
        <taxon>Ascomycota</taxon>
        <taxon>Pezizomycotina</taxon>
        <taxon>Dothideomycetes</taxon>
        <taxon>Dothideomycetidae</taxon>
        <taxon>Myriangiales</taxon>
        <taxon>Elsinoaceae</taxon>
        <taxon>Elsinoe</taxon>
    </lineage>
</organism>
<dbReference type="Gene3D" id="3.40.50.720">
    <property type="entry name" value="NAD(P)-binding Rossmann-like Domain"/>
    <property type="match status" value="1"/>
</dbReference>
<dbReference type="InterPro" id="IPR020904">
    <property type="entry name" value="Sc_DH/Rdtase_CS"/>
</dbReference>
<dbReference type="Pfam" id="PF13561">
    <property type="entry name" value="adh_short_C2"/>
    <property type="match status" value="1"/>
</dbReference>
<dbReference type="PANTHER" id="PTHR42760:SF133">
    <property type="entry name" value="3-OXOACYL-[ACYL-CARRIER-PROTEIN] REDUCTASE"/>
    <property type="match status" value="1"/>
</dbReference>
<dbReference type="PRINTS" id="PR00081">
    <property type="entry name" value="GDHRDH"/>
</dbReference>
<dbReference type="SUPFAM" id="SSF51735">
    <property type="entry name" value="NAD(P)-binding Rossmann-fold domains"/>
    <property type="match status" value="1"/>
</dbReference>
<dbReference type="Pfam" id="PF00106">
    <property type="entry name" value="adh_short"/>
    <property type="match status" value="1"/>
</dbReference>
<dbReference type="PROSITE" id="PS00061">
    <property type="entry name" value="ADH_SHORT"/>
    <property type="match status" value="1"/>
</dbReference>
<proteinExistence type="inferred from homology"/>
<dbReference type="Proteomes" id="UP000308133">
    <property type="component" value="Unassembled WGS sequence"/>
</dbReference>
<evidence type="ECO:0000256" key="3">
    <source>
        <dbReference type="ARBA" id="ARBA00023002"/>
    </source>
</evidence>
<dbReference type="PANTHER" id="PTHR42760">
    <property type="entry name" value="SHORT-CHAIN DEHYDROGENASES/REDUCTASES FAMILY MEMBER"/>
    <property type="match status" value="1"/>
</dbReference>
<evidence type="ECO:0000256" key="2">
    <source>
        <dbReference type="ARBA" id="ARBA00022857"/>
    </source>
</evidence>
<reference evidence="5 6" key="1">
    <citation type="submission" date="2018-02" db="EMBL/GenBank/DDBJ databases">
        <title>Draft genome sequences of Elsinoe sp., causing black scab on jojoba.</title>
        <authorList>
            <person name="Stodart B."/>
            <person name="Jeffress S."/>
            <person name="Ash G."/>
            <person name="Arun Chinnappa K."/>
        </authorList>
    </citation>
    <scope>NUCLEOTIDE SEQUENCE [LARGE SCALE GENOMIC DNA]</scope>
    <source>
        <strain evidence="5 6">Hillstone_2</strain>
    </source>
</reference>
<dbReference type="AlphaFoldDB" id="A0A4U7AS89"/>
<dbReference type="GO" id="GO:0016616">
    <property type="term" value="F:oxidoreductase activity, acting on the CH-OH group of donors, NAD or NADP as acceptor"/>
    <property type="evidence" value="ECO:0007669"/>
    <property type="project" value="TreeGrafter"/>
</dbReference>
<dbReference type="GO" id="GO:0006633">
    <property type="term" value="P:fatty acid biosynthetic process"/>
    <property type="evidence" value="ECO:0007669"/>
    <property type="project" value="TreeGrafter"/>
</dbReference>
<sequence>MFRLPQALRPWSAPRYLPSPTTHRYLSTSTSDLSGLHAIVTGASRGIGLSIAQLLASRGASLTLISRSAASLDSAHSSLPNPSQHHVLAGDVSSRSFWNELKLDKNERVDLLVNSAGISHQSLYLRTSEDLIENVVQTNLMGTMWACKSVGRKMLRQRSLAEDGKDGDGAGGEKDKVRRAIGRGVIVNVASLLGVHGGLGSAAYAASKAGVVGFTRALAAELGPSGIRVNTVLPGYVSTDMTDAMNPEAREQALARVPLKRFGTAEEVSDAALFLIMNAYAHNCVLNLDGGSSAT</sequence>
<accession>A0A4U7AS89</accession>
<keyword evidence="3" id="KW-0560">Oxidoreductase</keyword>